<evidence type="ECO:0000313" key="5">
    <source>
        <dbReference type="Proteomes" id="UP000315983"/>
    </source>
</evidence>
<dbReference type="InterPro" id="IPR016130">
    <property type="entry name" value="Tyr_Pase_AS"/>
</dbReference>
<organism evidence="4 5">
    <name type="scientific">Salinispora arenicola</name>
    <dbReference type="NCBI Taxonomy" id="168697"/>
    <lineage>
        <taxon>Bacteria</taxon>
        <taxon>Bacillati</taxon>
        <taxon>Actinomycetota</taxon>
        <taxon>Actinomycetes</taxon>
        <taxon>Micromonosporales</taxon>
        <taxon>Micromonosporaceae</taxon>
        <taxon>Salinispora</taxon>
    </lineage>
</organism>
<dbReference type="PROSITE" id="PS00383">
    <property type="entry name" value="TYR_PHOSPHATASE_1"/>
    <property type="match status" value="1"/>
</dbReference>
<dbReference type="Gene3D" id="3.90.190.10">
    <property type="entry name" value="Protein tyrosine phosphatase superfamily"/>
    <property type="match status" value="1"/>
</dbReference>
<dbReference type="InterPro" id="IPR000387">
    <property type="entry name" value="Tyr_Pase_dom"/>
</dbReference>
<feature type="domain" description="Tyrosine specific protein phosphatases" evidence="2">
    <location>
        <begin position="150"/>
        <end position="197"/>
    </location>
</feature>
<evidence type="ECO:0000313" key="6">
    <source>
        <dbReference type="Proteomes" id="UP000677457"/>
    </source>
</evidence>
<dbReference type="Pfam" id="PF13350">
    <property type="entry name" value="Y_phosphatase3"/>
    <property type="match status" value="1"/>
</dbReference>
<dbReference type="InterPro" id="IPR029021">
    <property type="entry name" value="Prot-tyrosine_phosphatase-like"/>
</dbReference>
<dbReference type="GO" id="GO:0004721">
    <property type="term" value="F:phosphoprotein phosphatase activity"/>
    <property type="evidence" value="ECO:0007669"/>
    <property type="project" value="InterPro"/>
</dbReference>
<dbReference type="PANTHER" id="PTHR31126:SF1">
    <property type="entry name" value="TYROSINE SPECIFIC PROTEIN PHOSPHATASES DOMAIN-CONTAINING PROTEIN"/>
    <property type="match status" value="1"/>
</dbReference>
<accession>A0A542XGY4</accession>
<dbReference type="GeneID" id="93769481"/>
<name>A0A542XGY4_SALAC</name>
<proteinExistence type="inferred from homology"/>
<comment type="similarity">
    <text evidence="1">Belongs to the protein-tyrosine phosphatase family.</text>
</comment>
<comment type="caution">
    <text evidence="4">The sequence shown here is derived from an EMBL/GenBank/DDBJ whole genome shotgun (WGS) entry which is preliminary data.</text>
</comment>
<dbReference type="PANTHER" id="PTHR31126">
    <property type="entry name" value="TYROSINE-PROTEIN PHOSPHATASE"/>
    <property type="match status" value="1"/>
</dbReference>
<keyword evidence="6" id="KW-1185">Reference proteome</keyword>
<evidence type="ECO:0000256" key="1">
    <source>
        <dbReference type="ARBA" id="ARBA00009580"/>
    </source>
</evidence>
<dbReference type="EMBL" id="BOQM01000007">
    <property type="protein sequence ID" value="GIM83172.1"/>
    <property type="molecule type" value="Genomic_DNA"/>
</dbReference>
<evidence type="ECO:0000259" key="2">
    <source>
        <dbReference type="PROSITE" id="PS50056"/>
    </source>
</evidence>
<dbReference type="SUPFAM" id="SSF52799">
    <property type="entry name" value="(Phosphotyrosine protein) phosphatases II"/>
    <property type="match status" value="1"/>
</dbReference>
<dbReference type="RefSeq" id="WP_016811350.1">
    <property type="nucleotide sequence ID" value="NZ_BOQM01000007.1"/>
</dbReference>
<dbReference type="Proteomes" id="UP000315983">
    <property type="component" value="Unassembled WGS sequence"/>
</dbReference>
<sequence length="260" mass="28184">MTVTSAGDTRRADRYRGRVDAIEVTRFNTLFNFRDVGGHAGHDGRTVRSGRLFRSDTPHRLAGADRTAFASFGVRTVLDLRRPHEVDRDGRIPDFAGLTWRHIHPEHAEWSDTPFQPGADLARYLADRYADLATTGTAGLAAAIGLIADESNAPLLVHCVAGKDRTGIVCGLTLAVLGVSDDDIATDYALSTAAGERFQAWFATTGMAVHPALPPLTCPEEAMMLFLAELRDSYGSVEGYLRHAGVSDAQVAALRDHLLE</sequence>
<reference evidence="3 6" key="2">
    <citation type="submission" date="2021-03" db="EMBL/GenBank/DDBJ databases">
        <title>Whole genome shotgun sequence of Salinispora arenicola NBRC 105043.</title>
        <authorList>
            <person name="Komaki H."/>
            <person name="Tamura T."/>
        </authorList>
    </citation>
    <scope>NUCLEOTIDE SEQUENCE [LARGE SCALE GENOMIC DNA]</scope>
    <source>
        <strain evidence="3 6">NBRC 105043</strain>
    </source>
</reference>
<protein>
    <submittedName>
        <fullName evidence="3">Phosphotyrosine protein phosphatase</fullName>
    </submittedName>
    <submittedName>
        <fullName evidence="4">Protein tyrosine/serine phosphatase</fullName>
    </submittedName>
</protein>
<dbReference type="PROSITE" id="PS50056">
    <property type="entry name" value="TYR_PHOSPHATASE_2"/>
    <property type="match status" value="1"/>
</dbReference>
<dbReference type="InterPro" id="IPR026893">
    <property type="entry name" value="Tyr/Ser_Pase_IphP-type"/>
</dbReference>
<evidence type="ECO:0000313" key="4">
    <source>
        <dbReference type="EMBL" id="TQL35089.1"/>
    </source>
</evidence>
<reference evidence="4 5" key="1">
    <citation type="submission" date="2019-06" db="EMBL/GenBank/DDBJ databases">
        <title>Sequencing the genomes of 1000 actinobacteria strains.</title>
        <authorList>
            <person name="Klenk H.-P."/>
        </authorList>
    </citation>
    <scope>NUCLEOTIDE SEQUENCE [LARGE SCALE GENOMIC DNA]</scope>
    <source>
        <strain evidence="4 5">DSM 44819</strain>
    </source>
</reference>
<dbReference type="EMBL" id="VFOL01000001">
    <property type="protein sequence ID" value="TQL35089.1"/>
    <property type="molecule type" value="Genomic_DNA"/>
</dbReference>
<dbReference type="AlphaFoldDB" id="A0A542XGY4"/>
<gene>
    <name evidence="4" type="ORF">FB564_0111</name>
    <name evidence="3" type="ORF">Sar04_10900</name>
</gene>
<evidence type="ECO:0000313" key="3">
    <source>
        <dbReference type="EMBL" id="GIM83172.1"/>
    </source>
</evidence>
<dbReference type="Proteomes" id="UP000677457">
    <property type="component" value="Unassembled WGS sequence"/>
</dbReference>